<comment type="caution">
    <text evidence="3">The sequence shown here is derived from an EMBL/GenBank/DDBJ whole genome shotgun (WGS) entry which is preliminary data.</text>
</comment>
<dbReference type="OrthoDB" id="9994179at2759"/>
<accession>A0A815U2K4</accession>
<evidence type="ECO:0000313" key="3">
    <source>
        <dbReference type="EMBL" id="CAF1516432.1"/>
    </source>
</evidence>
<dbReference type="Proteomes" id="UP000663877">
    <property type="component" value="Unassembled WGS sequence"/>
</dbReference>
<protein>
    <submittedName>
        <fullName evidence="3">Uncharacterized protein</fullName>
    </submittedName>
</protein>
<sequence>MASRYMDLERRTLLVQFIAVEPLTFYATSDGTDLVQDILRSKLARADADIIGQEGSLSIDDNGEFLTFEPSDTKNRTLHLPIEHLAYCGALRRMKRDSSDQRNPDQILRRDFENVDLANRYAQHIIGPPIFVSVFHGFDNALCYIFITQSSDDACLSVMKLMRAFKYFEQQQLEQQGQADQGCSSSVPINNGGSPSSTVIKQGSPLRQLPQISFTDNKQVLLSPACNQIPHTTPTMYTQDPYQDDLVQRLLSNPNLQVVNQPYSSSAQIYNQHIDGLPFLSGPSPSTQQYPSGGSPMYSSYNNNNNIGGLLGSSSAVLGRPSSPLYSPYNNIAGLTGSSSAVLGRPPSPPIFDVSNAGYISNLPLNNNFPPQVIHKPSNQDITYKQNVIIRWLKPPTPPPLAPIIVREIQQPPEIPPPIIYRQHPPCPPTPPPIVVREQPPPCQAPGNPIFVEKRLPRTCLPPQVVVERCPAPPPKPQQIIYEKYLPQPPPQPRQVIVQRECCQPTCCAIPQQQAPCRRLVKEIIRQVPQPCAPAQPAVVCTQQQQQQIIPAQTQACQQVVPVYATRRHIVQPKGIRVIRQVVGPAQSSQMGIQQQQQFAQYPSSFGASGIQSSPIGIQQLQQLQQQQQQQQQQFSQYPSSFGASAIQSLPAGFVR</sequence>
<gene>
    <name evidence="2" type="ORF">BJG266_LOCUS23872</name>
    <name evidence="3" type="ORF">QVE165_LOCUS44480</name>
</gene>
<evidence type="ECO:0000256" key="1">
    <source>
        <dbReference type="SAM" id="MobiDB-lite"/>
    </source>
</evidence>
<proteinExistence type="predicted"/>
<dbReference type="EMBL" id="CAJNOI010000164">
    <property type="protein sequence ID" value="CAF1147016.1"/>
    <property type="molecule type" value="Genomic_DNA"/>
</dbReference>
<feature type="region of interest" description="Disordered" evidence="1">
    <location>
        <begin position="179"/>
        <end position="202"/>
    </location>
</feature>
<dbReference type="Proteomes" id="UP000663832">
    <property type="component" value="Unassembled WGS sequence"/>
</dbReference>
<name>A0A815U2K4_9BILA</name>
<dbReference type="EMBL" id="CAJNOM010000597">
    <property type="protein sequence ID" value="CAF1516432.1"/>
    <property type="molecule type" value="Genomic_DNA"/>
</dbReference>
<reference evidence="3" key="1">
    <citation type="submission" date="2021-02" db="EMBL/GenBank/DDBJ databases">
        <authorList>
            <person name="Nowell W R."/>
        </authorList>
    </citation>
    <scope>NUCLEOTIDE SEQUENCE</scope>
</reference>
<evidence type="ECO:0000313" key="2">
    <source>
        <dbReference type="EMBL" id="CAF1147016.1"/>
    </source>
</evidence>
<feature type="compositionally biased region" description="Polar residues" evidence="1">
    <location>
        <begin position="182"/>
        <end position="201"/>
    </location>
</feature>
<organism evidence="3 4">
    <name type="scientific">Adineta steineri</name>
    <dbReference type="NCBI Taxonomy" id="433720"/>
    <lineage>
        <taxon>Eukaryota</taxon>
        <taxon>Metazoa</taxon>
        <taxon>Spiralia</taxon>
        <taxon>Gnathifera</taxon>
        <taxon>Rotifera</taxon>
        <taxon>Eurotatoria</taxon>
        <taxon>Bdelloidea</taxon>
        <taxon>Adinetida</taxon>
        <taxon>Adinetidae</taxon>
        <taxon>Adineta</taxon>
    </lineage>
</organism>
<evidence type="ECO:0000313" key="4">
    <source>
        <dbReference type="Proteomes" id="UP000663832"/>
    </source>
</evidence>
<dbReference type="AlphaFoldDB" id="A0A815U2K4"/>
<keyword evidence="4" id="KW-1185">Reference proteome</keyword>